<name>A0A915J014_ROMCU</name>
<dbReference type="AlphaFoldDB" id="A0A915J014"/>
<dbReference type="Gene3D" id="1.25.10.10">
    <property type="entry name" value="Leucine-rich Repeat Variant"/>
    <property type="match status" value="1"/>
</dbReference>
<dbReference type="InterPro" id="IPR001245">
    <property type="entry name" value="Ser-Thr/Tyr_kinase_cat_dom"/>
</dbReference>
<dbReference type="InterPro" id="IPR011009">
    <property type="entry name" value="Kinase-like_dom_sf"/>
</dbReference>
<dbReference type="Pfam" id="PF07714">
    <property type="entry name" value="PK_Tyr_Ser-Thr"/>
    <property type="match status" value="1"/>
</dbReference>
<comment type="similarity">
    <text evidence="1">Belongs to the protein kinase superfamily.</text>
</comment>
<evidence type="ECO:0000256" key="1">
    <source>
        <dbReference type="ARBA" id="ARBA00038349"/>
    </source>
</evidence>
<dbReference type="InterPro" id="IPR000719">
    <property type="entry name" value="Prot_kinase_dom"/>
</dbReference>
<dbReference type="OMA" id="MLSANTM"/>
<dbReference type="GO" id="GO:0004672">
    <property type="term" value="F:protein kinase activity"/>
    <property type="evidence" value="ECO:0007669"/>
    <property type="project" value="InterPro"/>
</dbReference>
<evidence type="ECO:0000259" key="2">
    <source>
        <dbReference type="PROSITE" id="PS50011"/>
    </source>
</evidence>
<dbReference type="PANTHER" id="PTHR12984:SF6">
    <property type="entry name" value="SCY1-LIKE PROTEIN 2"/>
    <property type="match status" value="1"/>
</dbReference>
<keyword evidence="3" id="KW-1185">Reference proteome</keyword>
<dbReference type="InterPro" id="IPR011989">
    <property type="entry name" value="ARM-like"/>
</dbReference>
<organism evidence="3 4">
    <name type="scientific">Romanomermis culicivorax</name>
    <name type="common">Nematode worm</name>
    <dbReference type="NCBI Taxonomy" id="13658"/>
    <lineage>
        <taxon>Eukaryota</taxon>
        <taxon>Metazoa</taxon>
        <taxon>Ecdysozoa</taxon>
        <taxon>Nematoda</taxon>
        <taxon>Enoplea</taxon>
        <taxon>Dorylaimia</taxon>
        <taxon>Mermithida</taxon>
        <taxon>Mermithoidea</taxon>
        <taxon>Mermithidae</taxon>
        <taxon>Romanomermis</taxon>
    </lineage>
</organism>
<accession>A0A915J014</accession>
<evidence type="ECO:0000313" key="3">
    <source>
        <dbReference type="Proteomes" id="UP000887565"/>
    </source>
</evidence>
<feature type="domain" description="Protein kinase" evidence="2">
    <location>
        <begin position="1"/>
        <end position="149"/>
    </location>
</feature>
<proteinExistence type="inferred from homology"/>
<dbReference type="GO" id="GO:0005524">
    <property type="term" value="F:ATP binding"/>
    <property type="evidence" value="ECO:0007669"/>
    <property type="project" value="InterPro"/>
</dbReference>
<dbReference type="Gene3D" id="1.10.510.10">
    <property type="entry name" value="Transferase(Phosphotransferase) domain 1"/>
    <property type="match status" value="1"/>
</dbReference>
<dbReference type="PANTHER" id="PTHR12984">
    <property type="entry name" value="SCY1-RELATED S/T PROTEIN KINASE-LIKE"/>
    <property type="match status" value="1"/>
</dbReference>
<sequence>MIAKLLALGAEQVSLASHLIFPPKLGKFSSKCLELTRIFVFDNHVTPCAQPPVNYLAPECFSDSKECDSYSDIFSVGVLIYSIFNNGRSLIDGKSNGENLKNNISKLKSLPPSILARIPESLKEDIKLCLNLKPELRPDAMQLAKIGYLIDDNVKYLHQLETMCQFDGSQKVQFLKMLYAKLDHFSQKILTRKILPFIGEELNAVEMIPVVLPILLYIGEKMDANSFTDQLLPILSPVFSVQTPYRVPALLMQKMPMFLSKSSPTDIRTLIVPMMYASLESNIILLQEACLNVLPNVVQLMDSTTVKNQFLPKILLLAAE</sequence>
<protein>
    <submittedName>
        <fullName evidence="4">Protein kinase domain-containing protein</fullName>
    </submittedName>
</protein>
<dbReference type="SUPFAM" id="SSF56112">
    <property type="entry name" value="Protein kinase-like (PK-like)"/>
    <property type="match status" value="1"/>
</dbReference>
<dbReference type="Proteomes" id="UP000887565">
    <property type="component" value="Unplaced"/>
</dbReference>
<dbReference type="InterPro" id="IPR051177">
    <property type="entry name" value="CIK-Related_Protein"/>
</dbReference>
<reference evidence="4" key="1">
    <citation type="submission" date="2022-11" db="UniProtKB">
        <authorList>
            <consortium name="WormBaseParasite"/>
        </authorList>
    </citation>
    <scope>IDENTIFICATION</scope>
</reference>
<dbReference type="PROSITE" id="PS50011">
    <property type="entry name" value="PROTEIN_KINASE_DOM"/>
    <property type="match status" value="1"/>
</dbReference>
<evidence type="ECO:0000313" key="4">
    <source>
        <dbReference type="WBParaSite" id="nRc.2.0.1.t19424-RA"/>
    </source>
</evidence>
<dbReference type="WBParaSite" id="nRc.2.0.1.t19424-RA">
    <property type="protein sequence ID" value="nRc.2.0.1.t19424-RA"/>
    <property type="gene ID" value="nRc.2.0.1.g19424"/>
</dbReference>